<keyword evidence="2" id="KW-1185">Reference proteome</keyword>
<organism evidence="1 2">
    <name type="scientific">Mythimna loreyi</name>
    <dbReference type="NCBI Taxonomy" id="667449"/>
    <lineage>
        <taxon>Eukaryota</taxon>
        <taxon>Metazoa</taxon>
        <taxon>Ecdysozoa</taxon>
        <taxon>Arthropoda</taxon>
        <taxon>Hexapoda</taxon>
        <taxon>Insecta</taxon>
        <taxon>Pterygota</taxon>
        <taxon>Neoptera</taxon>
        <taxon>Endopterygota</taxon>
        <taxon>Lepidoptera</taxon>
        <taxon>Glossata</taxon>
        <taxon>Ditrysia</taxon>
        <taxon>Noctuoidea</taxon>
        <taxon>Noctuidae</taxon>
        <taxon>Noctuinae</taxon>
        <taxon>Hadenini</taxon>
        <taxon>Mythimna</taxon>
    </lineage>
</organism>
<dbReference type="Proteomes" id="UP001231649">
    <property type="component" value="Chromosome 24"/>
</dbReference>
<gene>
    <name evidence="1" type="ORF">PYW08_009602</name>
</gene>
<sequence>MNCDIFLELLSNEEKKAWNSFKAVVHGFLGNRRAENYEELISDMITNFAIIGCRMSLKMHMLHSHLDKFKDNMGAYSEEQGERFHQDIMEFERRYQGQYTESMMGDYVWGLIRETSTEHDRKNKTIHF</sequence>
<evidence type="ECO:0000313" key="1">
    <source>
        <dbReference type="EMBL" id="KAJ8709598.1"/>
    </source>
</evidence>
<dbReference type="EMBL" id="CM056800">
    <property type="protein sequence ID" value="KAJ8709598.1"/>
    <property type="molecule type" value="Genomic_DNA"/>
</dbReference>
<evidence type="ECO:0000313" key="2">
    <source>
        <dbReference type="Proteomes" id="UP001231649"/>
    </source>
</evidence>
<protein>
    <submittedName>
        <fullName evidence="1">Uncharacterized protein</fullName>
    </submittedName>
</protein>
<comment type="caution">
    <text evidence="1">The sequence shown here is derived from an EMBL/GenBank/DDBJ whole genome shotgun (WGS) entry which is preliminary data.</text>
</comment>
<reference evidence="1" key="1">
    <citation type="submission" date="2023-03" db="EMBL/GenBank/DDBJ databases">
        <title>Chromosome-level genomes of two armyworms, Mythimna separata and Mythimna loreyi, provide insights into the biosynthesis and reception of sex pheromones.</title>
        <authorList>
            <person name="Zhao H."/>
        </authorList>
    </citation>
    <scope>NUCLEOTIDE SEQUENCE</scope>
    <source>
        <strain evidence="1">BeijingLab</strain>
    </source>
</reference>
<accession>A0ACC2Q6J6</accession>
<name>A0ACC2Q6J6_9NEOP</name>
<proteinExistence type="predicted"/>